<comment type="caution">
    <text evidence="1">The sequence shown here is derived from an EMBL/GenBank/DDBJ whole genome shotgun (WGS) entry which is preliminary data.</text>
</comment>
<dbReference type="RefSeq" id="WP_353541002.1">
    <property type="nucleotide sequence ID" value="NZ_BAABRN010000006.1"/>
</dbReference>
<protein>
    <submittedName>
        <fullName evidence="1">Uncharacterized protein</fullName>
    </submittedName>
</protein>
<name>A0ABP9V6W9_9DEIO</name>
<keyword evidence="2" id="KW-1185">Reference proteome</keyword>
<evidence type="ECO:0000313" key="1">
    <source>
        <dbReference type="EMBL" id="GAA5501028.1"/>
    </source>
</evidence>
<organism evidence="1 2">
    <name type="scientific">Deinococcus xinjiangensis</name>
    <dbReference type="NCBI Taxonomy" id="457454"/>
    <lineage>
        <taxon>Bacteria</taxon>
        <taxon>Thermotogati</taxon>
        <taxon>Deinococcota</taxon>
        <taxon>Deinococci</taxon>
        <taxon>Deinococcales</taxon>
        <taxon>Deinococcaceae</taxon>
        <taxon>Deinococcus</taxon>
    </lineage>
</organism>
<proteinExistence type="predicted"/>
<sequence length="187" mass="21476">MEMQQRLVSMFNEVSGQGLSVDRDGFQELASQHWTKLQVAHFWHGFIKFMPNALPTHIAHGPFVNEFLEYQGETRLIQAQRTVQVMMRLAYRSFAKVSHHPFFKLRLDLRLFVGQKEASSIAPHFGEHARFTKFTRKHVQGVVSDDFAFACHLAQFGQRQRGMTTKGRQHDVFTGLLLLATGCSHGF</sequence>
<dbReference type="Proteomes" id="UP001458946">
    <property type="component" value="Unassembled WGS sequence"/>
</dbReference>
<evidence type="ECO:0000313" key="2">
    <source>
        <dbReference type="Proteomes" id="UP001458946"/>
    </source>
</evidence>
<reference evidence="1 2" key="1">
    <citation type="submission" date="2024-02" db="EMBL/GenBank/DDBJ databases">
        <title>Deinococcus xinjiangensis NBRC 107630.</title>
        <authorList>
            <person name="Ichikawa N."/>
            <person name="Katano-Makiyama Y."/>
            <person name="Hidaka K."/>
        </authorList>
    </citation>
    <scope>NUCLEOTIDE SEQUENCE [LARGE SCALE GENOMIC DNA]</scope>
    <source>
        <strain evidence="1 2">NBRC 107630</strain>
    </source>
</reference>
<gene>
    <name evidence="1" type="ORF">Dxin01_00759</name>
</gene>
<dbReference type="EMBL" id="BAABRN010000006">
    <property type="protein sequence ID" value="GAA5501028.1"/>
    <property type="molecule type" value="Genomic_DNA"/>
</dbReference>
<accession>A0ABP9V6W9</accession>